<dbReference type="GO" id="GO:0008270">
    <property type="term" value="F:zinc ion binding"/>
    <property type="evidence" value="ECO:0007669"/>
    <property type="project" value="UniProtKB-KW"/>
</dbReference>
<dbReference type="InterPro" id="IPR013083">
    <property type="entry name" value="Znf_RING/FYVE/PHD"/>
</dbReference>
<evidence type="ECO:0000256" key="5">
    <source>
        <dbReference type="PROSITE-ProRule" id="PRU00175"/>
    </source>
</evidence>
<dbReference type="EMBL" id="KE524984">
    <property type="protein sequence ID" value="KFB39451.1"/>
    <property type="molecule type" value="Genomic_DNA"/>
</dbReference>
<dbReference type="InterPro" id="IPR042123">
    <property type="entry name" value="Zip3/RNF212-like"/>
</dbReference>
<evidence type="ECO:0000313" key="8">
    <source>
        <dbReference type="EnsemblMetazoa" id="ASIC006943-PA"/>
    </source>
</evidence>
<dbReference type="EnsemblMetazoa" id="ASIC006943-RA">
    <property type="protein sequence ID" value="ASIC006943-PA"/>
    <property type="gene ID" value="ASIC006943"/>
</dbReference>
<dbReference type="GO" id="GO:0007129">
    <property type="term" value="P:homologous chromosome pairing at meiosis"/>
    <property type="evidence" value="ECO:0007669"/>
    <property type="project" value="TreeGrafter"/>
</dbReference>
<dbReference type="Gene3D" id="3.30.40.10">
    <property type="entry name" value="Zinc/RING finger domain, C3HC4 (zinc finger)"/>
    <property type="match status" value="1"/>
</dbReference>
<evidence type="ECO:0000256" key="2">
    <source>
        <dbReference type="ARBA" id="ARBA00022771"/>
    </source>
</evidence>
<dbReference type="SMART" id="SM00184">
    <property type="entry name" value="RING"/>
    <property type="match status" value="1"/>
</dbReference>
<evidence type="ECO:0000256" key="1">
    <source>
        <dbReference type="ARBA" id="ARBA00022723"/>
    </source>
</evidence>
<evidence type="ECO:0000313" key="7">
    <source>
        <dbReference type="EMBL" id="KFB39451.1"/>
    </source>
</evidence>
<proteinExistence type="predicted"/>
<organism evidence="7">
    <name type="scientific">Anopheles sinensis</name>
    <name type="common">Mosquito</name>
    <dbReference type="NCBI Taxonomy" id="74873"/>
    <lineage>
        <taxon>Eukaryota</taxon>
        <taxon>Metazoa</taxon>
        <taxon>Ecdysozoa</taxon>
        <taxon>Arthropoda</taxon>
        <taxon>Hexapoda</taxon>
        <taxon>Insecta</taxon>
        <taxon>Pterygota</taxon>
        <taxon>Neoptera</taxon>
        <taxon>Endopterygota</taxon>
        <taxon>Diptera</taxon>
        <taxon>Nematocera</taxon>
        <taxon>Culicoidea</taxon>
        <taxon>Culicidae</taxon>
        <taxon>Anophelinae</taxon>
        <taxon>Anopheles</taxon>
    </lineage>
</organism>
<evidence type="ECO:0000256" key="4">
    <source>
        <dbReference type="ARBA" id="ARBA00023254"/>
    </source>
</evidence>
<dbReference type="GO" id="GO:0019789">
    <property type="term" value="F:SUMO transferase activity"/>
    <property type="evidence" value="ECO:0007669"/>
    <property type="project" value="InterPro"/>
</dbReference>
<accession>A0A084VNA7</accession>
<dbReference type="GO" id="GO:0016925">
    <property type="term" value="P:protein sumoylation"/>
    <property type="evidence" value="ECO:0007669"/>
    <property type="project" value="TreeGrafter"/>
</dbReference>
<dbReference type="STRING" id="74873.A0A084VNA7"/>
<dbReference type="VEuPathDB" id="VectorBase:ASIC006943"/>
<protein>
    <submittedName>
        <fullName evidence="7">AGAP006749-PA-like protein</fullName>
    </submittedName>
</protein>
<dbReference type="OMA" id="SKLWIHC"/>
<keyword evidence="1" id="KW-0479">Metal-binding</keyword>
<dbReference type="SUPFAM" id="SSF57850">
    <property type="entry name" value="RING/U-box"/>
    <property type="match status" value="1"/>
</dbReference>
<dbReference type="PROSITE" id="PS00518">
    <property type="entry name" value="ZF_RING_1"/>
    <property type="match status" value="1"/>
</dbReference>
<keyword evidence="2 5" id="KW-0863">Zinc-finger</keyword>
<evidence type="ECO:0000259" key="6">
    <source>
        <dbReference type="PROSITE" id="PS50089"/>
    </source>
</evidence>
<dbReference type="VEuPathDB" id="VectorBase:ASIS012546"/>
<dbReference type="GO" id="GO:0007131">
    <property type="term" value="P:reciprocal meiotic recombination"/>
    <property type="evidence" value="ECO:0007669"/>
    <property type="project" value="InterPro"/>
</dbReference>
<dbReference type="Pfam" id="PF14634">
    <property type="entry name" value="zf-RING_5"/>
    <property type="match status" value="1"/>
</dbReference>
<dbReference type="PANTHER" id="PTHR22663">
    <property type="entry name" value="RING FINGER PROTEIN NARYA-RELATED"/>
    <property type="match status" value="1"/>
</dbReference>
<dbReference type="PROSITE" id="PS50089">
    <property type="entry name" value="ZF_RING_2"/>
    <property type="match status" value="1"/>
</dbReference>
<dbReference type="InterPro" id="IPR013087">
    <property type="entry name" value="Znf_C2H2_type"/>
</dbReference>
<dbReference type="GO" id="GO:0000795">
    <property type="term" value="C:synaptonemal complex"/>
    <property type="evidence" value="ECO:0007669"/>
    <property type="project" value="InterPro"/>
</dbReference>
<feature type="domain" description="RING-type" evidence="6">
    <location>
        <begin position="9"/>
        <end position="50"/>
    </location>
</feature>
<gene>
    <name evidence="7" type="ORF">ZHAS_00006943</name>
</gene>
<reference evidence="8" key="2">
    <citation type="submission" date="2020-05" db="UniProtKB">
        <authorList>
            <consortium name="EnsemblMetazoa"/>
        </authorList>
    </citation>
    <scope>IDENTIFICATION</scope>
</reference>
<dbReference type="OrthoDB" id="7740211at2759"/>
<dbReference type="AlphaFoldDB" id="A0A084VNA7"/>
<dbReference type="PANTHER" id="PTHR22663:SF17">
    <property type="entry name" value="RING FINGER PROTEIN NARYA-RELATED"/>
    <property type="match status" value="1"/>
</dbReference>
<keyword evidence="9" id="KW-1185">Reference proteome</keyword>
<dbReference type="EMBL" id="ATLV01014733">
    <property type="status" value="NOT_ANNOTATED_CDS"/>
    <property type="molecule type" value="Genomic_DNA"/>
</dbReference>
<dbReference type="Proteomes" id="UP000030765">
    <property type="component" value="Unassembled WGS sequence"/>
</dbReference>
<dbReference type="InterPro" id="IPR017907">
    <property type="entry name" value="Znf_RING_CS"/>
</dbReference>
<evidence type="ECO:0000313" key="9">
    <source>
        <dbReference type="Proteomes" id="UP000030765"/>
    </source>
</evidence>
<dbReference type="PROSITE" id="PS00028">
    <property type="entry name" value="ZINC_FINGER_C2H2_1"/>
    <property type="match status" value="1"/>
</dbReference>
<reference evidence="7 9" key="1">
    <citation type="journal article" date="2014" name="BMC Genomics">
        <title>Genome sequence of Anopheles sinensis provides insight into genetics basis of mosquito competence for malaria parasites.</title>
        <authorList>
            <person name="Zhou D."/>
            <person name="Zhang D."/>
            <person name="Ding G."/>
            <person name="Shi L."/>
            <person name="Hou Q."/>
            <person name="Ye Y."/>
            <person name="Xu Y."/>
            <person name="Zhou H."/>
            <person name="Xiong C."/>
            <person name="Li S."/>
            <person name="Yu J."/>
            <person name="Hong S."/>
            <person name="Yu X."/>
            <person name="Zou P."/>
            <person name="Chen C."/>
            <person name="Chang X."/>
            <person name="Wang W."/>
            <person name="Lv Y."/>
            <person name="Sun Y."/>
            <person name="Ma L."/>
            <person name="Shen B."/>
            <person name="Zhu C."/>
        </authorList>
    </citation>
    <scope>NUCLEOTIDE SEQUENCE [LARGE SCALE GENOMIC DNA]</scope>
</reference>
<sequence length="252" mass="29257">MAPPIWIHCSLCYNRMVKKERQFYHLSCRHTLCRPCMAKTKRGTVCPVCQSSLSRFIELNNQMERKDKMWYDPSAAKIYAIACQTLIFQQKHRQHLIQRIIQMRSSLPRLNELESQLREHVVQAQRRYEKLRSFRRTLQDNLRRSISSSANRSTTQQSISFTNTPVVSMATPGKVRVPIRRMSTESTLGPIPYTPLRSTATESFNGSFGVQTFGSRKIMHRRFSDDSGIESPCNSSFTGSAKRIIKNYRMKL</sequence>
<dbReference type="InterPro" id="IPR001841">
    <property type="entry name" value="Znf_RING"/>
</dbReference>
<keyword evidence="3" id="KW-0862">Zinc</keyword>
<name>A0A084VNA7_ANOSI</name>
<keyword evidence="4" id="KW-0469">Meiosis</keyword>
<evidence type="ECO:0000256" key="3">
    <source>
        <dbReference type="ARBA" id="ARBA00022833"/>
    </source>
</evidence>